<organism evidence="1 3">
    <name type="scientific">Methanococcus maripaludis</name>
    <name type="common">Methanococcus deltae</name>
    <dbReference type="NCBI Taxonomy" id="39152"/>
    <lineage>
        <taxon>Archaea</taxon>
        <taxon>Methanobacteriati</taxon>
        <taxon>Methanobacteriota</taxon>
        <taxon>Methanomada group</taxon>
        <taxon>Methanococci</taxon>
        <taxon>Methanococcales</taxon>
        <taxon>Methanococcaceae</taxon>
        <taxon>Methanococcus</taxon>
    </lineage>
</organism>
<proteinExistence type="predicted"/>
<sequence>MDSNIDFENFGFTELSTKSSTISSEILRYFTTYCEGKKKGFDKLNPKEYTNLVFLTLMLIKLLKEEINDINLNEEQKRTFLVFQRYGYHELTGEYEKNYLKYSIWRKADFLKYSIDKYDIFLEEKNSGWKKIYAIPIPNYRHMDTIGAVILRVANKLGIFDF</sequence>
<dbReference type="GeneID" id="36101629"/>
<dbReference type="RefSeq" id="WP_104837569.1">
    <property type="nucleotide sequence ID" value="NZ_CP026606.1"/>
</dbReference>
<evidence type="ECO:0000313" key="1">
    <source>
        <dbReference type="EMBL" id="AVB75955.1"/>
    </source>
</evidence>
<name>A0A2L1C9C2_METMI</name>
<reference evidence="3" key="1">
    <citation type="journal article" date="2018" name="Genome Announc.">
        <title>Complete Genome Sequence of the Methanococcus maripaludis Type Strain JJ (DSM 2067), a Model for Selenoprotein Synthesis in Archaea.</title>
        <authorList>
            <person name="Poehlein A."/>
            <person name="Heym D."/>
            <person name="Quitzke V."/>
            <person name="Fersch J."/>
            <person name="Daniel R."/>
            <person name="Rother M."/>
        </authorList>
    </citation>
    <scope>NUCLEOTIDE SEQUENCE [LARGE SCALE GENOMIC DNA]</scope>
    <source>
        <strain evidence="3">DSM 2067</strain>
    </source>
</reference>
<evidence type="ECO:0000313" key="4">
    <source>
        <dbReference type="Proteomes" id="UP000590564"/>
    </source>
</evidence>
<dbReference type="Proteomes" id="UP000590564">
    <property type="component" value="Unassembled WGS sequence"/>
</dbReference>
<gene>
    <name evidence="2" type="ORF">HNP96_001890</name>
    <name evidence="1" type="ORF">MMJJ_05380</name>
</gene>
<protein>
    <submittedName>
        <fullName evidence="1">Uncharacterized protein</fullName>
    </submittedName>
</protein>
<dbReference type="EMBL" id="CP026606">
    <property type="protein sequence ID" value="AVB75955.1"/>
    <property type="molecule type" value="Genomic_DNA"/>
</dbReference>
<accession>A0A2L1C9C2</accession>
<dbReference type="KEGG" id="mmad:MMJJ_05380"/>
<dbReference type="Proteomes" id="UP000239462">
    <property type="component" value="Chromosome"/>
</dbReference>
<dbReference type="AlphaFoldDB" id="A0A2L1C9C2"/>
<evidence type="ECO:0000313" key="2">
    <source>
        <dbReference type="EMBL" id="MBB6497829.1"/>
    </source>
</evidence>
<dbReference type="EMBL" id="JACHED010000007">
    <property type="protein sequence ID" value="MBB6497829.1"/>
    <property type="molecule type" value="Genomic_DNA"/>
</dbReference>
<reference evidence="2 4" key="3">
    <citation type="submission" date="2020-08" db="EMBL/GenBank/DDBJ databases">
        <title>Genomic Encyclopedia of Type Strains, Phase IV (KMG-V): Genome sequencing to study the core and pangenomes of soil and plant-associated prokaryotes.</title>
        <authorList>
            <person name="Whitman W."/>
        </authorList>
    </citation>
    <scope>NUCLEOTIDE SEQUENCE [LARGE SCALE GENOMIC DNA]</scope>
    <source>
        <strain evidence="2 4">D1</strain>
    </source>
</reference>
<evidence type="ECO:0000313" key="3">
    <source>
        <dbReference type="Proteomes" id="UP000239462"/>
    </source>
</evidence>
<reference evidence="1" key="2">
    <citation type="submission" date="2018-02" db="EMBL/GenBank/DDBJ databases">
        <title>Complete genome sequence of the Methanococcus maripaludis type strain JJ (DSM 2067), a model for selenoprotein synthesis in Archaea.</title>
        <authorList>
            <person name="Poehlein A."/>
            <person name="Heym D."/>
            <person name="Quitzke V."/>
            <person name="Fersch J."/>
            <person name="Daniel R."/>
            <person name="Rother M."/>
        </authorList>
    </citation>
    <scope>NUCLEOTIDE SEQUENCE [LARGE SCALE GENOMIC DNA]</scope>
    <source>
        <strain evidence="1">DSM 2067</strain>
    </source>
</reference>